<sequence>MPPLQIDTSMEDLGSSDQKLGSPENMNALIVDQIVVEEVAPDSVVGSDSAIFMSEMENPAMSPDRADANTAIVIEMDPQYQDRADTNTAIAIEMDPQYQVRCHKQE</sequence>
<feature type="region of interest" description="Disordered" evidence="1">
    <location>
        <begin position="1"/>
        <end position="21"/>
    </location>
</feature>
<name>A0A084W1K4_ANOSI</name>
<keyword evidence="4" id="KW-1185">Reference proteome</keyword>
<proteinExistence type="predicted"/>
<dbReference type="EMBL" id="KE525268">
    <property type="protein sequence ID" value="KFB44098.1"/>
    <property type="molecule type" value="Genomic_DNA"/>
</dbReference>
<evidence type="ECO:0000313" key="4">
    <source>
        <dbReference type="Proteomes" id="UP000030765"/>
    </source>
</evidence>
<dbReference type="EMBL" id="ATLV01019362">
    <property type="status" value="NOT_ANNOTATED_CDS"/>
    <property type="molecule type" value="Genomic_DNA"/>
</dbReference>
<evidence type="ECO:0000313" key="3">
    <source>
        <dbReference type="EnsemblMetazoa" id="ASIC011934-PA"/>
    </source>
</evidence>
<dbReference type="EnsemblMetazoa" id="ASIC011934-RA">
    <property type="protein sequence ID" value="ASIC011934-PA"/>
    <property type="gene ID" value="ASIC011934"/>
</dbReference>
<gene>
    <name evidence="2" type="ORF">ZHAS_00011934</name>
</gene>
<accession>A0A084W1K4</accession>
<dbReference type="AlphaFoldDB" id="A0A084W1K4"/>
<dbReference type="VEuPathDB" id="VectorBase:ASIC011934"/>
<dbReference type="Proteomes" id="UP000030765">
    <property type="component" value="Unassembled WGS sequence"/>
</dbReference>
<reference evidence="2 4" key="1">
    <citation type="journal article" date="2014" name="BMC Genomics">
        <title>Genome sequence of Anopheles sinensis provides insight into genetics basis of mosquito competence for malaria parasites.</title>
        <authorList>
            <person name="Zhou D."/>
            <person name="Zhang D."/>
            <person name="Ding G."/>
            <person name="Shi L."/>
            <person name="Hou Q."/>
            <person name="Ye Y."/>
            <person name="Xu Y."/>
            <person name="Zhou H."/>
            <person name="Xiong C."/>
            <person name="Li S."/>
            <person name="Yu J."/>
            <person name="Hong S."/>
            <person name="Yu X."/>
            <person name="Zou P."/>
            <person name="Chen C."/>
            <person name="Chang X."/>
            <person name="Wang W."/>
            <person name="Lv Y."/>
            <person name="Sun Y."/>
            <person name="Ma L."/>
            <person name="Shen B."/>
            <person name="Zhu C."/>
        </authorList>
    </citation>
    <scope>NUCLEOTIDE SEQUENCE [LARGE SCALE GENOMIC DNA]</scope>
</reference>
<evidence type="ECO:0000313" key="2">
    <source>
        <dbReference type="EMBL" id="KFB44098.1"/>
    </source>
</evidence>
<evidence type="ECO:0000256" key="1">
    <source>
        <dbReference type="SAM" id="MobiDB-lite"/>
    </source>
</evidence>
<reference evidence="3" key="2">
    <citation type="submission" date="2020-05" db="UniProtKB">
        <authorList>
            <consortium name="EnsemblMetazoa"/>
        </authorList>
    </citation>
    <scope>IDENTIFICATION</scope>
</reference>
<protein>
    <submittedName>
        <fullName evidence="2 3">Uncharacterized protein</fullName>
    </submittedName>
</protein>
<organism evidence="2">
    <name type="scientific">Anopheles sinensis</name>
    <name type="common">Mosquito</name>
    <dbReference type="NCBI Taxonomy" id="74873"/>
    <lineage>
        <taxon>Eukaryota</taxon>
        <taxon>Metazoa</taxon>
        <taxon>Ecdysozoa</taxon>
        <taxon>Arthropoda</taxon>
        <taxon>Hexapoda</taxon>
        <taxon>Insecta</taxon>
        <taxon>Pterygota</taxon>
        <taxon>Neoptera</taxon>
        <taxon>Endopterygota</taxon>
        <taxon>Diptera</taxon>
        <taxon>Nematocera</taxon>
        <taxon>Culicoidea</taxon>
        <taxon>Culicidae</taxon>
        <taxon>Anophelinae</taxon>
        <taxon>Anopheles</taxon>
    </lineage>
</organism>